<dbReference type="Gene3D" id="2.130.10.10">
    <property type="entry name" value="YVTN repeat-like/Quinoprotein amine dehydrogenase"/>
    <property type="match status" value="3"/>
</dbReference>
<dbReference type="InterPro" id="IPR011044">
    <property type="entry name" value="Quino_amine_DH_bsu"/>
</dbReference>
<dbReference type="EMBL" id="JANBOI010000075">
    <property type="protein sequence ID" value="KAJ1734426.1"/>
    <property type="molecule type" value="Genomic_DNA"/>
</dbReference>
<feature type="region of interest" description="Disordered" evidence="2">
    <location>
        <begin position="1047"/>
        <end position="1072"/>
    </location>
</feature>
<dbReference type="InterPro" id="IPR036322">
    <property type="entry name" value="WD40_repeat_dom_sf"/>
</dbReference>
<protein>
    <recommendedName>
        <fullName evidence="5">WD40 repeat-like protein</fullName>
    </recommendedName>
</protein>
<organism evidence="3 4">
    <name type="scientific">Coemansia biformis</name>
    <dbReference type="NCBI Taxonomy" id="1286918"/>
    <lineage>
        <taxon>Eukaryota</taxon>
        <taxon>Fungi</taxon>
        <taxon>Fungi incertae sedis</taxon>
        <taxon>Zoopagomycota</taxon>
        <taxon>Kickxellomycotina</taxon>
        <taxon>Kickxellomycetes</taxon>
        <taxon>Kickxellales</taxon>
        <taxon>Kickxellaceae</taxon>
        <taxon>Coemansia</taxon>
    </lineage>
</organism>
<feature type="compositionally biased region" description="Low complexity" evidence="2">
    <location>
        <begin position="1055"/>
        <end position="1065"/>
    </location>
</feature>
<dbReference type="SMART" id="SM00320">
    <property type="entry name" value="WD40"/>
    <property type="match status" value="6"/>
</dbReference>
<dbReference type="InterPro" id="IPR049916">
    <property type="entry name" value="WDR72-like"/>
</dbReference>
<evidence type="ECO:0000313" key="3">
    <source>
        <dbReference type="EMBL" id="KAJ1734426.1"/>
    </source>
</evidence>
<feature type="region of interest" description="Disordered" evidence="2">
    <location>
        <begin position="418"/>
        <end position="438"/>
    </location>
</feature>
<evidence type="ECO:0008006" key="5">
    <source>
        <dbReference type="Google" id="ProtNLM"/>
    </source>
</evidence>
<name>A0A9W8D109_9FUNG</name>
<evidence type="ECO:0000256" key="2">
    <source>
        <dbReference type="SAM" id="MobiDB-lite"/>
    </source>
</evidence>
<evidence type="ECO:0000256" key="1">
    <source>
        <dbReference type="PROSITE-ProRule" id="PRU00221"/>
    </source>
</evidence>
<dbReference type="Proteomes" id="UP001143981">
    <property type="component" value="Unassembled WGS sequence"/>
</dbReference>
<feature type="compositionally biased region" description="Basic and acidic residues" evidence="2">
    <location>
        <begin position="1089"/>
        <end position="1100"/>
    </location>
</feature>
<evidence type="ECO:0000313" key="4">
    <source>
        <dbReference type="Proteomes" id="UP001143981"/>
    </source>
</evidence>
<dbReference type="Pfam" id="PF00400">
    <property type="entry name" value="WD40"/>
    <property type="match status" value="1"/>
</dbReference>
<dbReference type="PANTHER" id="PTHR44099">
    <property type="entry name" value="RABCONNECTIN-3B, ISOFORM A"/>
    <property type="match status" value="1"/>
</dbReference>
<sequence length="1340" mass="140751">MSSLHIRLAAWNAAANPTRAKVAAVAAFGDGVACGHVDGSIWLYSLTGPATQPEADGPGDAGELRLYPKCMLAGHRAAIALLSLAEISSPTPEGREGALISVSEDGDVMVWSTADGQCISRVQTPLSGIRPTSMCLQATDYQSAAENQLFIAGEGRIAYVLSYPSLELVHEWVLPHPEWITALAVRKRRDWFRTELITCASDGVVRIWSFDDCAPAQQDVVSRAASPVPEAQVDNGSAESEPQGRAKICLESQFAALGAESAIRMLVVNPFNDDEFLAVSPKTVRLFASRSSELHELLRWRPQRSTESSFVGGGFLAKSDIIFWDAAGTIYSVCTLFSIEGGSAGMHMARGQHAEGGSSSPFFVAAGLSAVLPGSVLGRASGQRSGAGTGATSVLATYSSSHDKHTLSLVMPVPLSSVSGSANRPHQSPADAEGGPRNWLGRTALFSMGPLWHEWLQDVVLEREITSVLAMRDGCIAIGHGDGTIQMMPPSSLIGGLFDSTRGKDCGKDCGKGGGKDGGNGVRVLSGHEGAVTALLEWHPPGAPQQQSRESLGLGNPERAPEPADASSLLISAGKDLALRIWSVATGECLYTLPAQSAPVEALHAVEPDHAMVRGSEAQCRTLGGLLGSLVLAVGSDNSVTLVSVGSFERVCVTAPYRARPVRLSLDRSTGALELQYSNNSRRRIGADYLAGGGDGGRWREWSVNLETRPSQLACGGGNDSSSSSGGGGRWLGVGLLPPRGDAPGRRRQPCASAAVLTVDIDVTQLHTAVSRMVGDGVSVEEMRQLLDRDDGQPLRASLELLSRLCSWGVSAELDAVKASEFGMHQRPHNMSLTLSNKVVGASTTLFPSPASCGASWCMSSTLNSQRTLAILLLAQGILQGNERRAVEVINFYVGRLPAQVGRQFKPLSLMELAQYWQTANGNLQRAARTLVLSAVHRASEKQRRAELFYWSSKLAAYAPGVVDSEGLRALAIVCVISADFPALLPLTARSMAAAMLQALVVADRAVGVGARTVAIELLSRGFATFRPYLDCQLVLRRLMAAMASVSETGGDENGGQQPQSQPPGLELEHQRRRRAVSGAMWAGGLAPGEERAAESDGGLRARPGRSGSMGAEDGRGRGPGHGRGCETGVSFALVGLAKAALLRICATDMGLVVMTVCEMLQGPGLGVDERRQALQAVGVVVHKYPAQLGAHVEAVAGAIVAAIDPKRASVRRRLIGAAGAALQALVRAYPWVSFHADTQCLVVGCSDGRCVAFDLRTATRTAVFDSGARTVAAVAIAPRGDRVTSFALGNGTLSVWDPSPSALAMFARSLFGPGDGADGSVAPTKSMAIPAGFLGHAAN</sequence>
<comment type="caution">
    <text evidence="3">The sequence shown here is derived from an EMBL/GenBank/DDBJ whole genome shotgun (WGS) entry which is preliminary data.</text>
</comment>
<dbReference type="InterPro" id="IPR001680">
    <property type="entry name" value="WD40_rpt"/>
</dbReference>
<feature type="repeat" description="WD" evidence="1">
    <location>
        <begin position="567"/>
        <end position="592"/>
    </location>
</feature>
<reference evidence="3" key="1">
    <citation type="submission" date="2022-07" db="EMBL/GenBank/DDBJ databases">
        <title>Phylogenomic reconstructions and comparative analyses of Kickxellomycotina fungi.</title>
        <authorList>
            <person name="Reynolds N.K."/>
            <person name="Stajich J.E."/>
            <person name="Barry K."/>
            <person name="Grigoriev I.V."/>
            <person name="Crous P."/>
            <person name="Smith M.E."/>
        </authorList>
    </citation>
    <scope>NUCLEOTIDE SEQUENCE</scope>
    <source>
        <strain evidence="3">BCRC 34381</strain>
    </source>
</reference>
<keyword evidence="1" id="KW-0853">WD repeat</keyword>
<dbReference type="InterPro" id="IPR015943">
    <property type="entry name" value="WD40/YVTN_repeat-like_dom_sf"/>
</dbReference>
<dbReference type="OrthoDB" id="338622at2759"/>
<feature type="region of interest" description="Disordered" evidence="2">
    <location>
        <begin position="1087"/>
        <end position="1123"/>
    </location>
</feature>
<dbReference type="SUPFAM" id="SSF50969">
    <property type="entry name" value="YVTN repeat-like/Quinoprotein amine dehydrogenase"/>
    <property type="match status" value="1"/>
</dbReference>
<dbReference type="PROSITE" id="PS50082">
    <property type="entry name" value="WD_REPEATS_2"/>
    <property type="match status" value="1"/>
</dbReference>
<dbReference type="GO" id="GO:0005737">
    <property type="term" value="C:cytoplasm"/>
    <property type="evidence" value="ECO:0007669"/>
    <property type="project" value="TreeGrafter"/>
</dbReference>
<gene>
    <name evidence="3" type="ORF">LPJ61_001075</name>
</gene>
<keyword evidence="4" id="KW-1185">Reference proteome</keyword>
<dbReference type="SUPFAM" id="SSF50978">
    <property type="entry name" value="WD40 repeat-like"/>
    <property type="match status" value="2"/>
</dbReference>
<feature type="region of interest" description="Disordered" evidence="2">
    <location>
        <begin position="540"/>
        <end position="565"/>
    </location>
</feature>
<proteinExistence type="predicted"/>
<accession>A0A9W8D109</accession>
<dbReference type="PANTHER" id="PTHR44099:SF4">
    <property type="entry name" value="RABCONNECTIN-3B, ISOFORM A"/>
    <property type="match status" value="1"/>
</dbReference>